<dbReference type="SUPFAM" id="SSF53474">
    <property type="entry name" value="alpha/beta-Hydrolases"/>
    <property type="match status" value="1"/>
</dbReference>
<accession>V5F249</accession>
<evidence type="ECO:0000256" key="7">
    <source>
        <dbReference type="PIRNR" id="PIRNR029171"/>
    </source>
</evidence>
<evidence type="ECO:0000313" key="9">
    <source>
        <dbReference type="Proteomes" id="UP000019377"/>
    </source>
</evidence>
<dbReference type="Gene3D" id="1.10.260.130">
    <property type="match status" value="1"/>
</dbReference>
<keyword evidence="9" id="KW-1185">Reference proteome</keyword>
<proteinExistence type="inferred from homology"/>
<evidence type="ECO:0000256" key="6">
    <source>
        <dbReference type="ARBA" id="ARBA00023098"/>
    </source>
</evidence>
<dbReference type="PANTHER" id="PTHR34853">
    <property type="match status" value="1"/>
</dbReference>
<dbReference type="GeneID" id="27416572"/>
<dbReference type="HOGENOM" id="CLU_029538_5_0_1"/>
<dbReference type="PANTHER" id="PTHR34853:SF1">
    <property type="entry name" value="LIPASE 5"/>
    <property type="match status" value="1"/>
</dbReference>
<keyword evidence="5 7" id="KW-0442">Lipid degradation</keyword>
<evidence type="ECO:0000256" key="3">
    <source>
        <dbReference type="ARBA" id="ARBA00022525"/>
    </source>
</evidence>
<organism evidence="8 9">
    <name type="scientific">Kalmanozyma brasiliensis (strain GHG001)</name>
    <name type="common">Yeast</name>
    <name type="synonym">Pseudozyma brasiliensis</name>
    <dbReference type="NCBI Taxonomy" id="1365824"/>
    <lineage>
        <taxon>Eukaryota</taxon>
        <taxon>Fungi</taxon>
        <taxon>Dikarya</taxon>
        <taxon>Basidiomycota</taxon>
        <taxon>Ustilaginomycotina</taxon>
        <taxon>Ustilaginomycetes</taxon>
        <taxon>Ustilaginales</taxon>
        <taxon>Ustilaginaceae</taxon>
        <taxon>Kalmanozyma</taxon>
    </lineage>
</organism>
<dbReference type="GO" id="GO:0005576">
    <property type="term" value="C:extracellular region"/>
    <property type="evidence" value="ECO:0007669"/>
    <property type="project" value="UniProtKB-SubCell"/>
</dbReference>
<dbReference type="InterPro" id="IPR029058">
    <property type="entry name" value="AB_hydrolase_fold"/>
</dbReference>
<dbReference type="GO" id="GO:0016042">
    <property type="term" value="P:lipid catabolic process"/>
    <property type="evidence" value="ECO:0007669"/>
    <property type="project" value="UniProtKB-UniRule"/>
</dbReference>
<evidence type="ECO:0000256" key="5">
    <source>
        <dbReference type="ARBA" id="ARBA00022963"/>
    </source>
</evidence>
<dbReference type="PIRSF" id="PIRSF029171">
    <property type="entry name" value="Esterase_LipA"/>
    <property type="match status" value="1"/>
</dbReference>
<reference evidence="9" key="1">
    <citation type="journal article" date="2013" name="Genome Announc.">
        <title>Draft genome sequence of Pseudozyma brasiliensis sp. nov. strain GHG001, a high producer of endo-1,4-xylanase isolated from an insect pest of sugarcane.</title>
        <authorList>
            <person name="Oliveira J.V.D.C."/>
            <person name="dos Santos R.A.C."/>
            <person name="Borges T.A."/>
            <person name="Riano-Pachon D.M."/>
            <person name="Goldman G.H."/>
        </authorList>
    </citation>
    <scope>NUCLEOTIDE SEQUENCE [LARGE SCALE GENOMIC DNA]</scope>
    <source>
        <strain evidence="9">GHG001</strain>
    </source>
</reference>
<dbReference type="AlphaFoldDB" id="V5F249"/>
<keyword evidence="7" id="KW-0732">Signal</keyword>
<evidence type="ECO:0000256" key="4">
    <source>
        <dbReference type="ARBA" id="ARBA00022801"/>
    </source>
</evidence>
<dbReference type="GO" id="GO:0004806">
    <property type="term" value="F:triacylglycerol lipase activity"/>
    <property type="evidence" value="ECO:0007669"/>
    <property type="project" value="UniProtKB-UniRule"/>
</dbReference>
<dbReference type="eggNOG" id="ENOG502S2P7">
    <property type="taxonomic scope" value="Eukaryota"/>
</dbReference>
<evidence type="ECO:0000256" key="1">
    <source>
        <dbReference type="ARBA" id="ARBA00001024"/>
    </source>
</evidence>
<sequence length="444" mass="47851">MQWISLAIAALAATATIAIAAGMEPRTLPHPTEDPFYNVPSNVDSYDNGQVIMSRRVSTSIGTMENVASHQVLYRTTNTQNHASATVATIWTPSKPVSPPKILSYQLYMDATQLNCAPSYAFLSGIHNTEKATTILDTPIVISWALKHGFYVVSPDHEGPRSAFIAGYEEGRAILDGVRALKNFKELPENSAVGFYGYSGGGHATAWAASLSGGYAPELNIIGAAYGGVPTSTRMIADFLNGKSVFSGFALAGISGLARAYPEMEAFILPRLNAEGQKTFERIGSRGECIAQVAFGYPHLDFYTLVNDTNMMSEEPIKSILSVETLLKSEASYTVPVRKWPRYIWHALEDEIVPFAPASQYVKEQCAEGADINWNVLPVQEHVSAEVTGIAPAIAWLSEAFQGKAPKVPCGAGNLPVAPSVKEVLGDDLVNHLHNLAGQVKAHL</sequence>
<gene>
    <name evidence="8" type="ORF">PSEUBRA_SCAF10g05406</name>
</gene>
<dbReference type="EMBL" id="KI545852">
    <property type="protein sequence ID" value="EST09449.1"/>
    <property type="molecule type" value="Genomic_DNA"/>
</dbReference>
<dbReference type="Proteomes" id="UP000019377">
    <property type="component" value="Unassembled WGS sequence"/>
</dbReference>
<feature type="chain" id="PRO_5013435566" description="Lipase" evidence="7">
    <location>
        <begin position="21"/>
        <end position="444"/>
    </location>
</feature>
<comment type="catalytic activity">
    <reaction evidence="1 7">
        <text>a triacylglycerol + H2O = a diacylglycerol + a fatty acid + H(+)</text>
        <dbReference type="Rhea" id="RHEA:12044"/>
        <dbReference type="ChEBI" id="CHEBI:15377"/>
        <dbReference type="ChEBI" id="CHEBI:15378"/>
        <dbReference type="ChEBI" id="CHEBI:17855"/>
        <dbReference type="ChEBI" id="CHEBI:18035"/>
        <dbReference type="ChEBI" id="CHEBI:28868"/>
        <dbReference type="EC" id="3.1.1.3"/>
    </reaction>
</comment>
<dbReference type="Pfam" id="PF03583">
    <property type="entry name" value="LIP"/>
    <property type="match status" value="1"/>
</dbReference>
<comment type="similarity">
    <text evidence="7">Belongs to the AB hydrolase superfamily. Lipase family.</text>
</comment>
<dbReference type="OMA" id="HATTEII"/>
<dbReference type="Gene3D" id="3.40.50.1820">
    <property type="entry name" value="alpha/beta hydrolase"/>
    <property type="match status" value="1"/>
</dbReference>
<feature type="signal peptide" evidence="7">
    <location>
        <begin position="1"/>
        <end position="20"/>
    </location>
</feature>
<keyword evidence="4" id="KW-0378">Hydrolase</keyword>
<dbReference type="InterPro" id="IPR005152">
    <property type="entry name" value="Lipase_secreted"/>
</dbReference>
<dbReference type="OrthoDB" id="2373480at2759"/>
<name>V5F249_KALBG</name>
<keyword evidence="3 7" id="KW-0964">Secreted</keyword>
<keyword evidence="6 7" id="KW-0443">Lipid metabolism</keyword>
<dbReference type="EC" id="3.1.1.3" evidence="7"/>
<protein>
    <recommendedName>
        <fullName evidence="7">Lipase</fullName>
        <ecNumber evidence="7">3.1.1.3</ecNumber>
    </recommendedName>
</protein>
<evidence type="ECO:0000256" key="2">
    <source>
        <dbReference type="ARBA" id="ARBA00004613"/>
    </source>
</evidence>
<comment type="subcellular location">
    <subcellularLocation>
        <location evidence="2">Secreted</location>
    </subcellularLocation>
</comment>
<evidence type="ECO:0000313" key="8">
    <source>
        <dbReference type="EMBL" id="EST09449.1"/>
    </source>
</evidence>
<dbReference type="RefSeq" id="XP_016294438.1">
    <property type="nucleotide sequence ID" value="XM_016433976.1"/>
</dbReference>